<proteinExistence type="predicted"/>
<comment type="caution">
    <text evidence="1">The sequence shown here is derived from an EMBL/GenBank/DDBJ whole genome shotgun (WGS) entry which is preliminary data.</text>
</comment>
<dbReference type="Proteomes" id="UP000034166">
    <property type="component" value="Unassembled WGS sequence"/>
</dbReference>
<dbReference type="EMBL" id="LAYY01000013">
    <property type="protein sequence ID" value="KKK37666.1"/>
    <property type="molecule type" value="Genomic_DNA"/>
</dbReference>
<dbReference type="PATRIC" id="fig|1408103.3.peg.2950"/>
<reference evidence="1 2" key="1">
    <citation type="submission" date="2015-04" db="EMBL/GenBank/DDBJ databases">
        <title>Taxonomic description and genome sequence of Bacillus campisalis sp. nov., a novel member of the genus Bacillus isolated from solar saltern.</title>
        <authorList>
            <person name="Mathan Kumar R."/>
            <person name="Kaur G."/>
            <person name="Kumar A."/>
            <person name="Singh N.K."/>
            <person name="Kaur N."/>
            <person name="Kumar N."/>
            <person name="Mayilraj S."/>
        </authorList>
    </citation>
    <scope>NUCLEOTIDE SEQUENCE [LARGE SCALE GENOMIC DNA]</scope>
    <source>
        <strain evidence="1 2">SA2-6</strain>
    </source>
</reference>
<sequence length="178" mass="19598">MFDPTAFENIKVVIEGAVYDRDLQGEILVTDRDDLVNLAKLSRKYSVSFQMKHDVEGKIQAALTIEAGLGNLAAELLDGEGSLHLAGCAVTAAFLLRHQHEEELYSKVQQALERIWGAGRTITQSATLNPLQAGISVKNEAAVHFNRLVLEDQIDDLAEMVDYMIASMRELELCIGKG</sequence>
<evidence type="ECO:0000313" key="2">
    <source>
        <dbReference type="Proteomes" id="UP000034166"/>
    </source>
</evidence>
<dbReference type="OrthoDB" id="2964978at2"/>
<protein>
    <submittedName>
        <fullName evidence="1">Uncharacterized protein</fullName>
    </submittedName>
</protein>
<organism evidence="1 2">
    <name type="scientific">Mesobacillus campisalis</name>
    <dbReference type="NCBI Taxonomy" id="1408103"/>
    <lineage>
        <taxon>Bacteria</taxon>
        <taxon>Bacillati</taxon>
        <taxon>Bacillota</taxon>
        <taxon>Bacilli</taxon>
        <taxon>Bacillales</taxon>
        <taxon>Bacillaceae</taxon>
        <taxon>Mesobacillus</taxon>
    </lineage>
</organism>
<dbReference type="AlphaFoldDB" id="A0A0M2SVD2"/>
<accession>A0A0M2SVD2</accession>
<name>A0A0M2SVD2_9BACI</name>
<gene>
    <name evidence="1" type="ORF">WQ57_13115</name>
</gene>
<keyword evidence="2" id="KW-1185">Reference proteome</keyword>
<dbReference type="RefSeq" id="WP_046524227.1">
    <property type="nucleotide sequence ID" value="NZ_LAYY01000013.1"/>
</dbReference>
<evidence type="ECO:0000313" key="1">
    <source>
        <dbReference type="EMBL" id="KKK37666.1"/>
    </source>
</evidence>